<feature type="compositionally biased region" description="Basic and acidic residues" evidence="1">
    <location>
        <begin position="16"/>
        <end position="26"/>
    </location>
</feature>
<keyword evidence="3" id="KW-1185">Reference proteome</keyword>
<reference evidence="2" key="1">
    <citation type="submission" date="2022-04" db="EMBL/GenBank/DDBJ databases">
        <title>A functionally conserved STORR gene fusion in Papaver species that diverged 16.8 million years ago.</title>
        <authorList>
            <person name="Catania T."/>
        </authorList>
    </citation>
    <scope>NUCLEOTIDE SEQUENCE</scope>
    <source>
        <strain evidence="2">S-188037</strain>
    </source>
</reference>
<dbReference type="Proteomes" id="UP001202328">
    <property type="component" value="Unassembled WGS sequence"/>
</dbReference>
<accession>A0AAD4SXQ8</accession>
<evidence type="ECO:0000256" key="1">
    <source>
        <dbReference type="SAM" id="MobiDB-lite"/>
    </source>
</evidence>
<gene>
    <name evidence="2" type="ORF">MKW98_015768</name>
</gene>
<feature type="region of interest" description="Disordered" evidence="1">
    <location>
        <begin position="1"/>
        <end position="38"/>
    </location>
</feature>
<feature type="compositionally biased region" description="Acidic residues" evidence="1">
    <location>
        <begin position="1"/>
        <end position="15"/>
    </location>
</feature>
<protein>
    <submittedName>
        <fullName evidence="2">Uncharacterized protein</fullName>
    </submittedName>
</protein>
<dbReference type="AlphaFoldDB" id="A0AAD4SXQ8"/>
<proteinExistence type="predicted"/>
<organism evidence="2 3">
    <name type="scientific">Papaver atlanticum</name>
    <dbReference type="NCBI Taxonomy" id="357466"/>
    <lineage>
        <taxon>Eukaryota</taxon>
        <taxon>Viridiplantae</taxon>
        <taxon>Streptophyta</taxon>
        <taxon>Embryophyta</taxon>
        <taxon>Tracheophyta</taxon>
        <taxon>Spermatophyta</taxon>
        <taxon>Magnoliopsida</taxon>
        <taxon>Ranunculales</taxon>
        <taxon>Papaveraceae</taxon>
        <taxon>Papaveroideae</taxon>
        <taxon>Papaver</taxon>
    </lineage>
</organism>
<evidence type="ECO:0000313" key="3">
    <source>
        <dbReference type="Proteomes" id="UP001202328"/>
    </source>
</evidence>
<name>A0AAD4SXQ8_9MAGN</name>
<sequence length="60" mass="6820">MIEFDELIDATEDGPDESHQEDRQEGESENPQSNYGISSERWRTILQGGKILTVSIILEL</sequence>
<comment type="caution">
    <text evidence="2">The sequence shown here is derived from an EMBL/GenBank/DDBJ whole genome shotgun (WGS) entry which is preliminary data.</text>
</comment>
<evidence type="ECO:0000313" key="2">
    <source>
        <dbReference type="EMBL" id="KAI3925420.1"/>
    </source>
</evidence>
<dbReference type="EMBL" id="JAJJMB010008110">
    <property type="protein sequence ID" value="KAI3925420.1"/>
    <property type="molecule type" value="Genomic_DNA"/>
</dbReference>